<reference evidence="6 7" key="1">
    <citation type="submission" date="2016-11" db="EMBL/GenBank/DDBJ databases">
        <authorList>
            <person name="Varghese N."/>
            <person name="Submissions S."/>
        </authorList>
    </citation>
    <scope>NUCLEOTIDE SEQUENCE [LARGE SCALE GENOMIC DNA]</scope>
    <source>
        <strain evidence="6 7">DSM 1</strain>
    </source>
</reference>
<feature type="transmembrane region" description="Helical" evidence="5">
    <location>
        <begin position="72"/>
        <end position="91"/>
    </location>
</feature>
<proteinExistence type="predicted"/>
<dbReference type="EMBL" id="FQUB01000046">
    <property type="protein sequence ID" value="SHF50960.1"/>
    <property type="molecule type" value="Genomic_DNA"/>
</dbReference>
<evidence type="ECO:0000313" key="7">
    <source>
        <dbReference type="Proteomes" id="UP000184029"/>
    </source>
</evidence>
<protein>
    <submittedName>
        <fullName evidence="6">Putative sporulation protein YtaF</fullName>
    </submittedName>
</protein>
<feature type="transmembrane region" description="Helical" evidence="5">
    <location>
        <begin position="131"/>
        <end position="158"/>
    </location>
</feature>
<dbReference type="Pfam" id="PF02659">
    <property type="entry name" value="Mntp"/>
    <property type="match status" value="2"/>
</dbReference>
<keyword evidence="3 5" id="KW-1133">Transmembrane helix</keyword>
<evidence type="ECO:0000256" key="2">
    <source>
        <dbReference type="ARBA" id="ARBA00022692"/>
    </source>
</evidence>
<keyword evidence="2 5" id="KW-0812">Transmembrane</keyword>
<dbReference type="GeneID" id="29812626"/>
<feature type="transmembrane region" description="Helical" evidence="5">
    <location>
        <begin position="193"/>
        <end position="210"/>
    </location>
</feature>
<dbReference type="AlphaFoldDB" id="A0A8B4BW70"/>
<feature type="transmembrane region" description="Helical" evidence="5">
    <location>
        <begin position="164"/>
        <end position="186"/>
    </location>
</feature>
<dbReference type="KEGG" id="bcoa:BF29_1035"/>
<sequence>MAVDFRLSILLLALAVSMDNFSTGFTYGLRKMKIPLKSLLIIAVCSGASLFLSVLFGKSLLHWIRPETANRIGGVILILIGGWVMIQFFRSNDEKEEEPGEKVVLNFEIRFLGVVIHILKKPMSADFDRSGAITGIEAVMLGIALSLDAFGAGIGAGIMGYSPFLLSFLVAGMSFLLVSSGIRLGMLFSRLQWIRKISFIPGVLLILIGICKF</sequence>
<evidence type="ECO:0000256" key="4">
    <source>
        <dbReference type="ARBA" id="ARBA00023136"/>
    </source>
</evidence>
<evidence type="ECO:0000313" key="6">
    <source>
        <dbReference type="EMBL" id="SHF50960.1"/>
    </source>
</evidence>
<organism evidence="6 7">
    <name type="scientific">Heyndrickxia coagulans DSM 1 = ATCC 7050</name>
    <dbReference type="NCBI Taxonomy" id="1121088"/>
    <lineage>
        <taxon>Bacteria</taxon>
        <taxon>Bacillati</taxon>
        <taxon>Bacillota</taxon>
        <taxon>Bacilli</taxon>
        <taxon>Bacillales</taxon>
        <taxon>Bacillaceae</taxon>
        <taxon>Heyndrickxia</taxon>
    </lineage>
</organism>
<dbReference type="RefSeq" id="WP_029142487.1">
    <property type="nucleotide sequence ID" value="NZ_ALAS01000113.1"/>
</dbReference>
<keyword evidence="4 5" id="KW-0472">Membrane</keyword>
<evidence type="ECO:0000256" key="3">
    <source>
        <dbReference type="ARBA" id="ARBA00022989"/>
    </source>
</evidence>
<evidence type="ECO:0000256" key="5">
    <source>
        <dbReference type="SAM" id="Phobius"/>
    </source>
</evidence>
<keyword evidence="1" id="KW-1003">Cell membrane</keyword>
<dbReference type="InterPro" id="IPR014205">
    <property type="entry name" value="Spore_YtaF"/>
</dbReference>
<dbReference type="Proteomes" id="UP000184029">
    <property type="component" value="Unassembled WGS sequence"/>
</dbReference>
<evidence type="ECO:0000256" key="1">
    <source>
        <dbReference type="ARBA" id="ARBA00022475"/>
    </source>
</evidence>
<dbReference type="PANTHER" id="PTHR35529:SF2">
    <property type="entry name" value="SPORULATION PROTEIN YTAF-RELATED"/>
    <property type="match status" value="1"/>
</dbReference>
<dbReference type="NCBIfam" id="TIGR02840">
    <property type="entry name" value="spore_YtaF"/>
    <property type="match status" value="1"/>
</dbReference>
<dbReference type="InterPro" id="IPR003810">
    <property type="entry name" value="Mntp/YtaF"/>
</dbReference>
<feature type="transmembrane region" description="Helical" evidence="5">
    <location>
        <begin position="40"/>
        <end position="60"/>
    </location>
</feature>
<dbReference type="PANTHER" id="PTHR35529">
    <property type="entry name" value="MANGANESE EFFLUX PUMP MNTP-RELATED"/>
    <property type="match status" value="1"/>
</dbReference>
<accession>A0A8B4BW70</accession>
<comment type="caution">
    <text evidence="6">The sequence shown here is derived from an EMBL/GenBank/DDBJ whole genome shotgun (WGS) entry which is preliminary data.</text>
</comment>
<name>A0A8B4BW70_HEYCO</name>
<gene>
    <name evidence="6" type="ORF">SAMN02745208_02163</name>
</gene>